<reference evidence="2 3" key="1">
    <citation type="submission" date="2023-11" db="EMBL/GenBank/DDBJ databases">
        <title>MicrobeMod: A computational toolkit for identifying prokaryotic methylation and restriction-modification with nanopore sequencing.</title>
        <authorList>
            <person name="Crits-Christoph A."/>
            <person name="Kang S.C."/>
            <person name="Lee H."/>
            <person name="Ostrov N."/>
        </authorList>
    </citation>
    <scope>NUCLEOTIDE SEQUENCE [LARGE SCALE GENOMIC DNA]</scope>
    <source>
        <strain evidence="2 3">ATCC 29145</strain>
    </source>
</reference>
<organism evidence="2 3">
    <name type="scientific">Azospirillum brasilense</name>
    <dbReference type="NCBI Taxonomy" id="192"/>
    <lineage>
        <taxon>Bacteria</taxon>
        <taxon>Pseudomonadati</taxon>
        <taxon>Pseudomonadota</taxon>
        <taxon>Alphaproteobacteria</taxon>
        <taxon>Rhodospirillales</taxon>
        <taxon>Azospirillaceae</taxon>
        <taxon>Azospirillum</taxon>
    </lineage>
</organism>
<evidence type="ECO:0000313" key="3">
    <source>
        <dbReference type="Proteomes" id="UP001277471"/>
    </source>
</evidence>
<dbReference type="EMBL" id="JAWXYC010000004">
    <property type="protein sequence ID" value="MDX5952467.1"/>
    <property type="molecule type" value="Genomic_DNA"/>
</dbReference>
<gene>
    <name evidence="2" type="ORF">SIM66_14920</name>
</gene>
<sequence length="609" mass="67821">MMSHDSERADDGLNDLFFQTFPSGGPWQLRWINGPQRNGTDPFDPLVECLFVGVSGNYSPPRRAQAAAGWLPLLIIGSFWYNGQMISKDHTGFKTYEVAVTIDGSSVHEFNGYEGVLPNKKRPYIIPEDVYRLYSDDVRFVGVKVGRDPFAVIVPTMTLAQFYIGSSTALAQALLNGAFLRAPETLCDLTRTRTEAPRVFRLAPRPGFTENDYPLLARFFAAKEGSPERDAYNLPFAEVLTATAARRRPSLRAAFPFHGTTTLTGEGYKFESYLADGTKVERILMLRLEHCTGPLPFDELIVEEEVTMAPEEFDEQGRPYVHAIAGHVGPRQVVNERHPNRHLPPVEINLPLARPRFQALETLPVRIETVERPAKTAPAVHVPGDALAPDEVATGPLSSDKGNTRRARVNTTVDQVAPQIQPEVELFCEMLAKLARKPGVANLSSVVLPGDERTACGFTFGCVPSHPNGGWWHKIADKVTRMLLAAEFTVNGQWITVIGVEPRPDHAKDWQGLMLVAYRDHDRVSDEDFGKVVELIRRRRDLWGKRTQTSKSREKMPKHLLFAKVTNTDATAEELAVAVLAKTGLLKPNHNPIDDEEESLDQEAVSSCR</sequence>
<dbReference type="GeneID" id="56449660"/>
<evidence type="ECO:0000256" key="1">
    <source>
        <dbReference type="SAM" id="MobiDB-lite"/>
    </source>
</evidence>
<accession>A0ABU4P5T4</accession>
<evidence type="ECO:0000313" key="2">
    <source>
        <dbReference type="EMBL" id="MDX5952467.1"/>
    </source>
</evidence>
<feature type="region of interest" description="Disordered" evidence="1">
    <location>
        <begin position="380"/>
        <end position="407"/>
    </location>
</feature>
<comment type="caution">
    <text evidence="2">The sequence shown here is derived from an EMBL/GenBank/DDBJ whole genome shotgun (WGS) entry which is preliminary data.</text>
</comment>
<dbReference type="RefSeq" id="WP_137165152.1">
    <property type="nucleotide sequence ID" value="NZ_CP012914.1"/>
</dbReference>
<proteinExistence type="predicted"/>
<feature type="region of interest" description="Disordered" evidence="1">
    <location>
        <begin position="588"/>
        <end position="609"/>
    </location>
</feature>
<protein>
    <submittedName>
        <fullName evidence="2">Uncharacterized protein</fullName>
    </submittedName>
</protein>
<keyword evidence="3" id="KW-1185">Reference proteome</keyword>
<dbReference type="Proteomes" id="UP001277471">
    <property type="component" value="Unassembled WGS sequence"/>
</dbReference>
<name>A0ABU4P5T4_AZOBR</name>